<keyword evidence="2" id="KW-0804">Transcription</keyword>
<protein>
    <recommendedName>
        <fullName evidence="6">Scarecrow-like protein 15</fullName>
    </recommendedName>
</protein>
<dbReference type="InterPro" id="IPR005202">
    <property type="entry name" value="TF_GRAS"/>
</dbReference>
<dbReference type="PROSITE" id="PS50985">
    <property type="entry name" value="GRAS"/>
    <property type="match status" value="1"/>
</dbReference>
<feature type="region of interest" description="Leucine repeat II (LRII)" evidence="3">
    <location>
        <begin position="315"/>
        <end position="347"/>
    </location>
</feature>
<keyword evidence="1" id="KW-0805">Transcription regulation</keyword>
<gene>
    <name evidence="4" type="ORF">LSALG_LOCUS5640</name>
</gene>
<dbReference type="AlphaFoldDB" id="A0AA35VL34"/>
<sequence>MKLPFASQQNNLSSPEVKHQIISGGVGGGGTGRYEPKSVLDICRSLPGKTSEFDSGDHNSIVLSSSEDPLRLDNYEHGIVNQFEEWDSLMKELGLNDDSAKSAYLPELPDLPPIQSEVTAPTMSLFLNPDFENPNTNTNPNSLDFTNQYNIDNRTGFDFVDDIIRIAECFETQSLHLAQVILARLNQRLPSPNGKPLQRAAFYFKEAIQSLISGSTRLTQSSSSSEIVQTIKAYKTFITVSPIPMFSSFTANQAILEAVDGAMIIHVIDFDIGIGGHWASFMKEISEKSESRKVNSPAFRITAVVPEEYETESRLIRDNLRQFARDLKLRFDIDFISVRTFESLSFKSIKFMDGEKTAVLLTPTIFQRIGTGFINDLRRISPQVVVHVDGEGLTGDGTSSFRQSVIEGLELYSTILESLEAANVGIGVGAGDWLRKIEICVLLPKIIAAVGAAGRHVTPWREAFGRAGLRPVGQSQFADFQAECLLRRLQVRGFHVAKQQGEMMLCWHDRPLVATSAWKC</sequence>
<dbReference type="Pfam" id="PF03514">
    <property type="entry name" value="GRAS"/>
    <property type="match status" value="1"/>
</dbReference>
<evidence type="ECO:0008006" key="6">
    <source>
        <dbReference type="Google" id="ProtNLM"/>
    </source>
</evidence>
<dbReference type="PANTHER" id="PTHR31636">
    <property type="entry name" value="OSJNBA0084A10.13 PROTEIN-RELATED"/>
    <property type="match status" value="1"/>
</dbReference>
<proteinExistence type="inferred from homology"/>
<evidence type="ECO:0000313" key="4">
    <source>
        <dbReference type="EMBL" id="CAI9265012.1"/>
    </source>
</evidence>
<dbReference type="EMBL" id="OX465086">
    <property type="protein sequence ID" value="CAI9265012.1"/>
    <property type="molecule type" value="Genomic_DNA"/>
</dbReference>
<evidence type="ECO:0000256" key="2">
    <source>
        <dbReference type="ARBA" id="ARBA00023163"/>
    </source>
</evidence>
<feature type="short sequence motif" description="VHIID" evidence="3">
    <location>
        <begin position="265"/>
        <end position="269"/>
    </location>
</feature>
<accession>A0AA35VL34</accession>
<evidence type="ECO:0000256" key="1">
    <source>
        <dbReference type="ARBA" id="ARBA00023015"/>
    </source>
</evidence>
<organism evidence="4 5">
    <name type="scientific">Lactuca saligna</name>
    <name type="common">Willowleaf lettuce</name>
    <dbReference type="NCBI Taxonomy" id="75948"/>
    <lineage>
        <taxon>Eukaryota</taxon>
        <taxon>Viridiplantae</taxon>
        <taxon>Streptophyta</taxon>
        <taxon>Embryophyta</taxon>
        <taxon>Tracheophyta</taxon>
        <taxon>Spermatophyta</taxon>
        <taxon>Magnoliopsida</taxon>
        <taxon>eudicotyledons</taxon>
        <taxon>Gunneridae</taxon>
        <taxon>Pentapetalae</taxon>
        <taxon>asterids</taxon>
        <taxon>campanulids</taxon>
        <taxon>Asterales</taxon>
        <taxon>Asteraceae</taxon>
        <taxon>Cichorioideae</taxon>
        <taxon>Cichorieae</taxon>
        <taxon>Lactucinae</taxon>
        <taxon>Lactuca</taxon>
    </lineage>
</organism>
<comment type="similarity">
    <text evidence="3">Belongs to the GRAS family.</text>
</comment>
<keyword evidence="5" id="KW-1185">Reference proteome</keyword>
<dbReference type="Proteomes" id="UP001177003">
    <property type="component" value="Chromosome 0"/>
</dbReference>
<name>A0AA35VL34_LACSI</name>
<feature type="region of interest" description="SAW" evidence="3">
    <location>
        <begin position="448"/>
        <end position="519"/>
    </location>
</feature>
<comment type="caution">
    <text evidence="3">Lacks conserved residue(s) required for the propagation of feature annotation.</text>
</comment>
<evidence type="ECO:0000256" key="3">
    <source>
        <dbReference type="PROSITE-ProRule" id="PRU01191"/>
    </source>
</evidence>
<reference evidence="4" key="1">
    <citation type="submission" date="2023-04" db="EMBL/GenBank/DDBJ databases">
        <authorList>
            <person name="Vijverberg K."/>
            <person name="Xiong W."/>
            <person name="Schranz E."/>
        </authorList>
    </citation>
    <scope>NUCLEOTIDE SEQUENCE</scope>
</reference>
<evidence type="ECO:0000313" key="5">
    <source>
        <dbReference type="Proteomes" id="UP001177003"/>
    </source>
</evidence>